<dbReference type="PANTHER" id="PTHR43798:SF33">
    <property type="entry name" value="HYDROLASE, PUTATIVE (AFU_ORTHOLOGUE AFUA_2G14860)-RELATED"/>
    <property type="match status" value="1"/>
</dbReference>
<evidence type="ECO:0000313" key="3">
    <source>
        <dbReference type="Proteomes" id="UP000176902"/>
    </source>
</evidence>
<dbReference type="InterPro" id="IPR050266">
    <property type="entry name" value="AB_hydrolase_sf"/>
</dbReference>
<reference evidence="2 3" key="1">
    <citation type="journal article" date="2016" name="Nat. Commun.">
        <title>Thousands of microbial genomes shed light on interconnected biogeochemical processes in an aquifer system.</title>
        <authorList>
            <person name="Anantharaman K."/>
            <person name="Brown C.T."/>
            <person name="Hug L.A."/>
            <person name="Sharon I."/>
            <person name="Castelle C.J."/>
            <person name="Probst A.J."/>
            <person name="Thomas B.C."/>
            <person name="Singh A."/>
            <person name="Wilkins M.J."/>
            <person name="Karaoz U."/>
            <person name="Brodie E.L."/>
            <person name="Williams K.H."/>
            <person name="Hubbard S.S."/>
            <person name="Banfield J.F."/>
        </authorList>
    </citation>
    <scope>NUCLEOTIDE SEQUENCE [LARGE SCALE GENOMIC DNA]</scope>
</reference>
<dbReference type="InterPro" id="IPR022742">
    <property type="entry name" value="Hydrolase_4"/>
</dbReference>
<dbReference type="PRINTS" id="PR00111">
    <property type="entry name" value="ABHYDROLASE"/>
</dbReference>
<dbReference type="InterPro" id="IPR029058">
    <property type="entry name" value="AB_hydrolase_fold"/>
</dbReference>
<accession>A0A1F5JPT5</accession>
<gene>
    <name evidence="2" type="ORF">A3C59_03225</name>
</gene>
<feature type="domain" description="Serine aminopeptidase S33" evidence="1">
    <location>
        <begin position="45"/>
        <end position="207"/>
    </location>
</feature>
<dbReference type="Pfam" id="PF12146">
    <property type="entry name" value="Hydrolase_4"/>
    <property type="match status" value="1"/>
</dbReference>
<dbReference type="InterPro" id="IPR000073">
    <property type="entry name" value="AB_hydrolase_1"/>
</dbReference>
<sequence>MKILVLHGWTYSTEKWDPFMDIISSKTDVELLKIPGLTEKLEAVWNLDNYVEWLKTKIGDSKVILIGHSNGGRISLAFANKYPEKVSKLILIDSAGIYHNELPIRLKRLVFKIIAKLGKKIINSEKLRKILYKLSREGDYENASPTVKKTMLNLITTDISFLLPEIKIPTLIIWGENDNTTPLKDGALMHKLIRGSKLKIISGARHSPQFTHPKEVAKIIYKNLLIAEP</sequence>
<proteinExistence type="predicted"/>
<dbReference type="Gene3D" id="3.40.50.1820">
    <property type="entry name" value="alpha/beta hydrolase"/>
    <property type="match status" value="1"/>
</dbReference>
<dbReference type="GO" id="GO:0016020">
    <property type="term" value="C:membrane"/>
    <property type="evidence" value="ECO:0007669"/>
    <property type="project" value="TreeGrafter"/>
</dbReference>
<dbReference type="PANTHER" id="PTHR43798">
    <property type="entry name" value="MONOACYLGLYCEROL LIPASE"/>
    <property type="match status" value="1"/>
</dbReference>
<dbReference type="Proteomes" id="UP000176902">
    <property type="component" value="Unassembled WGS sequence"/>
</dbReference>
<dbReference type="AlphaFoldDB" id="A0A1F5JPT5"/>
<organism evidence="2 3">
    <name type="scientific">Candidatus Daviesbacteria bacterium RIFCSPHIGHO2_02_FULL_36_13</name>
    <dbReference type="NCBI Taxonomy" id="1797768"/>
    <lineage>
        <taxon>Bacteria</taxon>
        <taxon>Candidatus Daviesiibacteriota</taxon>
    </lineage>
</organism>
<evidence type="ECO:0000313" key="2">
    <source>
        <dbReference type="EMBL" id="OGE30701.1"/>
    </source>
</evidence>
<dbReference type="STRING" id="1797768.A3C59_03225"/>
<evidence type="ECO:0000259" key="1">
    <source>
        <dbReference type="Pfam" id="PF12146"/>
    </source>
</evidence>
<comment type="caution">
    <text evidence="2">The sequence shown here is derived from an EMBL/GenBank/DDBJ whole genome shotgun (WGS) entry which is preliminary data.</text>
</comment>
<name>A0A1F5JPT5_9BACT</name>
<dbReference type="SUPFAM" id="SSF53474">
    <property type="entry name" value="alpha/beta-Hydrolases"/>
    <property type="match status" value="1"/>
</dbReference>
<dbReference type="EMBL" id="MFCV01000044">
    <property type="protein sequence ID" value="OGE30701.1"/>
    <property type="molecule type" value="Genomic_DNA"/>
</dbReference>
<protein>
    <recommendedName>
        <fullName evidence="1">Serine aminopeptidase S33 domain-containing protein</fullName>
    </recommendedName>
</protein>